<dbReference type="PIRSF" id="PIRSF016817">
    <property type="entry name" value="UCP016817_carboligase"/>
    <property type="match status" value="1"/>
</dbReference>
<keyword evidence="4" id="KW-1185">Reference proteome</keyword>
<dbReference type="Pfam" id="PF02655">
    <property type="entry name" value="ATP-grasp_3"/>
    <property type="match status" value="1"/>
</dbReference>
<proteinExistence type="predicted"/>
<dbReference type="InterPro" id="IPR011761">
    <property type="entry name" value="ATP-grasp"/>
</dbReference>
<accession>A0A366MF55</accession>
<dbReference type="EMBL" id="NIZT01000010">
    <property type="protein sequence ID" value="RBQ24082.1"/>
    <property type="molecule type" value="Genomic_DNA"/>
</dbReference>
<protein>
    <recommendedName>
        <fullName evidence="2">ATP-grasp domain-containing protein</fullName>
    </recommendedName>
</protein>
<evidence type="ECO:0000313" key="3">
    <source>
        <dbReference type="EMBL" id="RBQ24082.1"/>
    </source>
</evidence>
<dbReference type="InterPro" id="IPR003806">
    <property type="entry name" value="ATP-grasp_PylC-type"/>
</dbReference>
<evidence type="ECO:0000259" key="2">
    <source>
        <dbReference type="PROSITE" id="PS50975"/>
    </source>
</evidence>
<keyword evidence="1" id="KW-0547">Nucleotide-binding</keyword>
<name>A0A366MF55_9EURY</name>
<dbReference type="Proteomes" id="UP000253099">
    <property type="component" value="Unassembled WGS sequence"/>
</dbReference>
<dbReference type="InterPro" id="IPR016677">
    <property type="entry name" value="UCP016817_carboligase"/>
</dbReference>
<sequence>MKKLLIMGINTRGLVNSCLKLPYKCYSVSYYFTCDFKHPFKEKHILNQVEEKSCGFFEENYSPEKLLELSLDYMDEVDTIILSSGISPSDFKGKFKKYKKKILGNTDIKDIEDKYKFYKKIKNKFLTSKTFKVRHGNNEDNIHETLDILKENKNKFFIIKPLQGSGGYGVKYLKYNENYKLKTNNSKESIYNNYFLEYEKTGFIIQEYIEGTNISSSILSTKNESKTIVTSKMLIESDFGLKNSFRYCGNIVPFESDNINNIKIISQDLISQLKLIGSNGIDMILNNKHQNKREKDQKSENNEDVYIIEVNPRFQGTYECVEEVLGINLLEAHIKACAGELIDIPTLKKDIYSMKRLIYSDNRLKIGNIKKNHDIYDIPFKGVIIEKNEPLVSIITPKKDLKMGKKIIEKKIIELNDNIKTLN</sequence>
<dbReference type="GO" id="GO:0046872">
    <property type="term" value="F:metal ion binding"/>
    <property type="evidence" value="ECO:0007669"/>
    <property type="project" value="InterPro"/>
</dbReference>
<evidence type="ECO:0000313" key="4">
    <source>
        <dbReference type="Proteomes" id="UP000253099"/>
    </source>
</evidence>
<comment type="caution">
    <text evidence="3">The sequence shown here is derived from an EMBL/GenBank/DDBJ whole genome shotgun (WGS) entry which is preliminary data.</text>
</comment>
<organism evidence="3 4">
    <name type="scientific">Candidatus Methanobinarius endosymbioticus</name>
    <dbReference type="NCBI Taxonomy" id="2006182"/>
    <lineage>
        <taxon>Archaea</taxon>
        <taxon>Methanobacteriati</taxon>
        <taxon>Methanobacteriota</taxon>
        <taxon>Methanomada group</taxon>
        <taxon>Methanobacteria</taxon>
        <taxon>Methanobacteriales</taxon>
        <taxon>Methanobacteriaceae</taxon>
        <taxon>Candidatus Methanobinarius</taxon>
    </lineage>
</organism>
<dbReference type="AlphaFoldDB" id="A0A366MF55"/>
<dbReference type="GO" id="GO:0005524">
    <property type="term" value="F:ATP binding"/>
    <property type="evidence" value="ECO:0007669"/>
    <property type="project" value="UniProtKB-UniRule"/>
</dbReference>
<reference evidence="3 4" key="1">
    <citation type="submission" date="2018-06" db="EMBL/GenBank/DDBJ databases">
        <title>Genomic insight into two independent archaeal endosymbiosis events.</title>
        <authorList>
            <person name="Lind A.E."/>
            <person name="Lewis W.H."/>
            <person name="Spang A."/>
            <person name="Guy L."/>
            <person name="Embley M.T."/>
            <person name="Ettema T.J.G."/>
        </authorList>
    </citation>
    <scope>NUCLEOTIDE SEQUENCE [LARGE SCALE GENOMIC DNA]</scope>
    <source>
        <strain evidence="3">NOE</strain>
    </source>
</reference>
<keyword evidence="1" id="KW-0067">ATP-binding</keyword>
<dbReference type="Gene3D" id="3.30.470.20">
    <property type="entry name" value="ATP-grasp fold, B domain"/>
    <property type="match status" value="1"/>
</dbReference>
<dbReference type="SUPFAM" id="SSF56059">
    <property type="entry name" value="Glutathione synthetase ATP-binding domain-like"/>
    <property type="match status" value="1"/>
</dbReference>
<dbReference type="PROSITE" id="PS50975">
    <property type="entry name" value="ATP_GRASP"/>
    <property type="match status" value="1"/>
</dbReference>
<feature type="domain" description="ATP-grasp" evidence="2">
    <location>
        <begin position="123"/>
        <end position="338"/>
    </location>
</feature>
<evidence type="ECO:0000256" key="1">
    <source>
        <dbReference type="PROSITE-ProRule" id="PRU00409"/>
    </source>
</evidence>
<gene>
    <name evidence="3" type="ORF">ALNOE001_04540</name>
</gene>